<accession>A0A363D5S7</accession>
<dbReference type="OrthoDB" id="9803188at2"/>
<dbReference type="InterPro" id="IPR011010">
    <property type="entry name" value="DNA_brk_join_enz"/>
</dbReference>
<dbReference type="SUPFAM" id="SSF56349">
    <property type="entry name" value="DNA breaking-rejoining enzymes"/>
    <property type="match status" value="1"/>
</dbReference>
<keyword evidence="4" id="KW-1185">Reference proteome</keyword>
<keyword evidence="1" id="KW-0238">DNA-binding</keyword>
<reference evidence="3 4" key="1">
    <citation type="submission" date="2017-02" db="EMBL/GenBank/DDBJ databases">
        <title>Arcobacter caeni sp. nov, a new Arcobacter species isolated from reclaimed water.</title>
        <authorList>
            <person name="Figueras M.J."/>
            <person name="Perez-Cataluna A."/>
            <person name="Salas-Masso N."/>
        </authorList>
    </citation>
    <scope>NUCLEOTIDE SEQUENCE [LARGE SCALE GENOMIC DNA]</scope>
    <source>
        <strain evidence="3 4">RW17-10</strain>
    </source>
</reference>
<dbReference type="InterPro" id="IPR004107">
    <property type="entry name" value="Integrase_SAM-like_N"/>
</dbReference>
<dbReference type="AlphaFoldDB" id="A0A363D5S7"/>
<dbReference type="Gene3D" id="1.10.150.130">
    <property type="match status" value="1"/>
</dbReference>
<evidence type="ECO:0000313" key="4">
    <source>
        <dbReference type="Proteomes" id="UP000251135"/>
    </source>
</evidence>
<gene>
    <name evidence="3" type="ORF">B0174_00950</name>
</gene>
<dbReference type="GO" id="GO:0015074">
    <property type="term" value="P:DNA integration"/>
    <property type="evidence" value="ECO:0007669"/>
    <property type="project" value="InterPro"/>
</dbReference>
<evidence type="ECO:0000313" key="3">
    <source>
        <dbReference type="EMBL" id="PUE66652.1"/>
    </source>
</evidence>
<feature type="domain" description="Integrase SAM-like N-terminal" evidence="2">
    <location>
        <begin position="23"/>
        <end position="74"/>
    </location>
</feature>
<evidence type="ECO:0000256" key="1">
    <source>
        <dbReference type="ARBA" id="ARBA00023125"/>
    </source>
</evidence>
<protein>
    <recommendedName>
        <fullName evidence="2">Integrase SAM-like N-terminal domain-containing protein</fullName>
    </recommendedName>
</protein>
<dbReference type="EMBL" id="MUXE01000001">
    <property type="protein sequence ID" value="PUE66652.1"/>
    <property type="molecule type" value="Genomic_DNA"/>
</dbReference>
<comment type="caution">
    <text evidence="3">The sequence shown here is derived from an EMBL/GenBank/DDBJ whole genome shotgun (WGS) entry which is preliminary data.</text>
</comment>
<organism evidence="3 4">
    <name type="scientific">Arcobacter caeni</name>
    <dbReference type="NCBI Taxonomy" id="1912877"/>
    <lineage>
        <taxon>Bacteria</taxon>
        <taxon>Pseudomonadati</taxon>
        <taxon>Campylobacterota</taxon>
        <taxon>Epsilonproteobacteria</taxon>
        <taxon>Campylobacterales</taxon>
        <taxon>Arcobacteraceae</taxon>
        <taxon>Arcobacter</taxon>
    </lineage>
</organism>
<dbReference type="Pfam" id="PF14659">
    <property type="entry name" value="Phage_int_SAM_3"/>
    <property type="match status" value="1"/>
</dbReference>
<dbReference type="Proteomes" id="UP000251135">
    <property type="component" value="Unassembled WGS sequence"/>
</dbReference>
<evidence type="ECO:0000259" key="2">
    <source>
        <dbReference type="Pfam" id="PF14659"/>
    </source>
</evidence>
<dbReference type="RefSeq" id="WP_108557761.1">
    <property type="nucleotide sequence ID" value="NZ_MUXE01000001.1"/>
</dbReference>
<name>A0A363D5S7_9BACT</name>
<dbReference type="InterPro" id="IPR010998">
    <property type="entry name" value="Integrase_recombinase_N"/>
</dbReference>
<sequence>MKLRLGDDPPIIAKKKRKKIIKFHDFAEIYFKEKETEVKDIEKIKKSYINHIKPYLGNKCVEEISSDDIKEIQKIKNKILAERTVNALIQIIGAI</sequence>
<proteinExistence type="predicted"/>
<dbReference type="GO" id="GO:0003677">
    <property type="term" value="F:DNA binding"/>
    <property type="evidence" value="ECO:0007669"/>
    <property type="project" value="UniProtKB-KW"/>
</dbReference>